<dbReference type="InterPro" id="IPR028098">
    <property type="entry name" value="Glyco_trans_4-like_N"/>
</dbReference>
<keyword evidence="3" id="KW-0328">Glycosyltransferase</keyword>
<gene>
    <name evidence="3" type="ORF">NFG58_12355</name>
</gene>
<feature type="domain" description="Glycosyltransferase subfamily 4-like N-terminal" evidence="2">
    <location>
        <begin position="15"/>
        <end position="177"/>
    </location>
</feature>
<proteinExistence type="predicted"/>
<reference evidence="3" key="1">
    <citation type="submission" date="2022-06" db="EMBL/GenBank/DDBJ databases">
        <title>A novel DMS-producing enzyme.</title>
        <authorList>
            <person name="Zhang Y."/>
        </authorList>
    </citation>
    <scope>NUCLEOTIDE SEQUENCE</scope>
    <source>
        <strain evidence="3">RT37</strain>
    </source>
</reference>
<dbReference type="GO" id="GO:0016757">
    <property type="term" value="F:glycosyltransferase activity"/>
    <property type="evidence" value="ECO:0007669"/>
    <property type="project" value="UniProtKB-KW"/>
</dbReference>
<protein>
    <submittedName>
        <fullName evidence="3">Glycosyltransferase</fullName>
        <ecNumber evidence="3">2.4.-.-</ecNumber>
    </submittedName>
</protein>
<sequence length="407" mass="44833">MSVRVLHVITGLGTGGAERNLYNLLAAGVSAPDEVAVIALMDEGSYGPRIRELGIEVHALGMRQGIPAPWTLPRLGALVRRFAPDVIQGWMYHGNLMASMAARLCRQRPAVSWNVRQCLYQIERHKPLTRWAIRANRRLSGGPGAIVFNSRLSRRQHRDFGFRDDAALVIPNGFDTAAVAPDSASRQHVRKRLGFNDEQWVVGHVARCHPIKDHPNLLRACVTVAERMPQARFLVVGRGVDFDAPELAGIVPDEYRSRFLLTGERDDVGELMQAMDVFCQSSWLEAFPNALAEAMACELSCVATDVGDSDYILGTSGRIVPPRDSQALARALLEALNEPADRRRERGREARERIVSEFGLAQVVEQYRQLYQRIGLPAQVGSLPSAPSSEASSEPASETASEASTRP</sequence>
<dbReference type="AlphaFoldDB" id="A0AAU7KD54"/>
<dbReference type="Pfam" id="PF13692">
    <property type="entry name" value="Glyco_trans_1_4"/>
    <property type="match status" value="1"/>
</dbReference>
<dbReference type="RefSeq" id="WP_348826594.1">
    <property type="nucleotide sequence ID" value="NZ_CP098827.1"/>
</dbReference>
<dbReference type="PANTHER" id="PTHR12526:SF630">
    <property type="entry name" value="GLYCOSYLTRANSFERASE"/>
    <property type="match status" value="1"/>
</dbReference>
<feature type="compositionally biased region" description="Low complexity" evidence="1">
    <location>
        <begin position="384"/>
        <end position="407"/>
    </location>
</feature>
<name>A0AAU7KD54_9GAMM</name>
<dbReference type="EC" id="2.4.-.-" evidence="3"/>
<dbReference type="PANTHER" id="PTHR12526">
    <property type="entry name" value="GLYCOSYLTRANSFERASE"/>
    <property type="match status" value="1"/>
</dbReference>
<evidence type="ECO:0000256" key="1">
    <source>
        <dbReference type="SAM" id="MobiDB-lite"/>
    </source>
</evidence>
<dbReference type="Pfam" id="PF13439">
    <property type="entry name" value="Glyco_transf_4"/>
    <property type="match status" value="1"/>
</dbReference>
<evidence type="ECO:0000259" key="2">
    <source>
        <dbReference type="Pfam" id="PF13439"/>
    </source>
</evidence>
<dbReference type="EMBL" id="CP098827">
    <property type="protein sequence ID" value="XBO69420.1"/>
    <property type="molecule type" value="Genomic_DNA"/>
</dbReference>
<organism evidence="3">
    <name type="scientific">Halomonas sp. RT37</name>
    <dbReference type="NCBI Taxonomy" id="2950872"/>
    <lineage>
        <taxon>Bacteria</taxon>
        <taxon>Pseudomonadati</taxon>
        <taxon>Pseudomonadota</taxon>
        <taxon>Gammaproteobacteria</taxon>
        <taxon>Oceanospirillales</taxon>
        <taxon>Halomonadaceae</taxon>
        <taxon>Halomonas</taxon>
    </lineage>
</organism>
<feature type="region of interest" description="Disordered" evidence="1">
    <location>
        <begin position="381"/>
        <end position="407"/>
    </location>
</feature>
<keyword evidence="3" id="KW-0808">Transferase</keyword>
<dbReference type="SUPFAM" id="SSF53756">
    <property type="entry name" value="UDP-Glycosyltransferase/glycogen phosphorylase"/>
    <property type="match status" value="1"/>
</dbReference>
<accession>A0AAU7KD54</accession>
<evidence type="ECO:0000313" key="3">
    <source>
        <dbReference type="EMBL" id="XBO69420.1"/>
    </source>
</evidence>
<dbReference type="Gene3D" id="3.40.50.2000">
    <property type="entry name" value="Glycogen Phosphorylase B"/>
    <property type="match status" value="2"/>
</dbReference>